<comment type="caution">
    <text evidence="3">The sequence shown here is derived from an EMBL/GenBank/DDBJ whole genome shotgun (WGS) entry which is preliminary data.</text>
</comment>
<dbReference type="RefSeq" id="WP_190293001.1">
    <property type="nucleotide sequence ID" value="NZ_JABFCZ010000021.1"/>
</dbReference>
<name>A0A926NXN9_9HYPH</name>
<keyword evidence="2" id="KW-0732">Signal</keyword>
<evidence type="ECO:0000256" key="1">
    <source>
        <dbReference type="SAM" id="MobiDB-lite"/>
    </source>
</evidence>
<dbReference type="AlphaFoldDB" id="A0A926NXN9"/>
<feature type="region of interest" description="Disordered" evidence="1">
    <location>
        <begin position="41"/>
        <end position="68"/>
    </location>
</feature>
<dbReference type="PROSITE" id="PS51257">
    <property type="entry name" value="PROKAR_LIPOPROTEIN"/>
    <property type="match status" value="1"/>
</dbReference>
<reference evidence="3" key="1">
    <citation type="submission" date="2020-05" db="EMBL/GenBank/DDBJ databases">
        <title>Identification of trans-AT polyketide cluster in two marine bacteria, producers of a novel glutaramide-containing polyketide sesbanimide D and analogs.</title>
        <authorList>
            <person name="Kacar D."/>
            <person name="Rodriguez P."/>
            <person name="Canedo L."/>
            <person name="Gonzalez E."/>
            <person name="Galan B."/>
            <person name="De La Calle F."/>
            <person name="Garcia J.L."/>
        </authorList>
    </citation>
    <scope>NUCLEOTIDE SEQUENCE</scope>
    <source>
        <strain evidence="3">PHM038</strain>
    </source>
</reference>
<sequence length="68" mass="6619">MSATAKIIPALLSAGLLAGCVSVSAGGSVFGARSTVSGNTVETETTVRSASVGVTLPPQNGTNAPYPQ</sequence>
<evidence type="ECO:0000313" key="4">
    <source>
        <dbReference type="Proteomes" id="UP000598467"/>
    </source>
</evidence>
<evidence type="ECO:0008006" key="5">
    <source>
        <dbReference type="Google" id="ProtNLM"/>
    </source>
</evidence>
<feature type="signal peptide" evidence="2">
    <location>
        <begin position="1"/>
        <end position="25"/>
    </location>
</feature>
<evidence type="ECO:0000313" key="3">
    <source>
        <dbReference type="EMBL" id="MBD1548314.1"/>
    </source>
</evidence>
<gene>
    <name evidence="3" type="ORF">HK439_18780</name>
</gene>
<proteinExistence type="predicted"/>
<dbReference type="EMBL" id="JABFCZ010000021">
    <property type="protein sequence ID" value="MBD1548314.1"/>
    <property type="molecule type" value="Genomic_DNA"/>
</dbReference>
<feature type="chain" id="PRO_5037067934" description="Lipoprotein" evidence="2">
    <location>
        <begin position="26"/>
        <end position="68"/>
    </location>
</feature>
<dbReference type="Proteomes" id="UP000598467">
    <property type="component" value="Unassembled WGS sequence"/>
</dbReference>
<protein>
    <recommendedName>
        <fullName evidence="5">Lipoprotein</fullName>
    </recommendedName>
</protein>
<accession>A0A926NXN9</accession>
<feature type="compositionally biased region" description="Polar residues" evidence="1">
    <location>
        <begin position="57"/>
        <end position="68"/>
    </location>
</feature>
<organism evidence="3 4">
    <name type="scientific">Roseibium aggregatum</name>
    <dbReference type="NCBI Taxonomy" id="187304"/>
    <lineage>
        <taxon>Bacteria</taxon>
        <taxon>Pseudomonadati</taxon>
        <taxon>Pseudomonadota</taxon>
        <taxon>Alphaproteobacteria</taxon>
        <taxon>Hyphomicrobiales</taxon>
        <taxon>Stappiaceae</taxon>
        <taxon>Roseibium</taxon>
    </lineage>
</organism>
<evidence type="ECO:0000256" key="2">
    <source>
        <dbReference type="SAM" id="SignalP"/>
    </source>
</evidence>